<dbReference type="STRING" id="1137284.GCA_001418205_00277"/>
<name>A0A0K6IH90_9GAMM</name>
<dbReference type="Proteomes" id="UP000182769">
    <property type="component" value="Unassembled WGS sequence"/>
</dbReference>
<proteinExistence type="predicted"/>
<evidence type="ECO:0000313" key="2">
    <source>
        <dbReference type="Proteomes" id="UP000182769"/>
    </source>
</evidence>
<dbReference type="EMBL" id="CYHG01000001">
    <property type="protein sequence ID" value="CUB02443.1"/>
    <property type="molecule type" value="Genomic_DNA"/>
</dbReference>
<evidence type="ECO:0000313" key="1">
    <source>
        <dbReference type="EMBL" id="CUB02443.1"/>
    </source>
</evidence>
<dbReference type="AlphaFoldDB" id="A0A0K6IH90"/>
<sequence>MKKDTDQDLDLVEEAKKTLIGAKDWLLEDVELMKAYWHDKMGYMEAWVDANWHLVKDQSEELVEDLDEQEDIALLWLINHANNNPVPLEKCVVAGKEAQAGRYICMDCGHENSHAGGMLDTCEVCHYGVMYYQGE</sequence>
<organism evidence="1 2">
    <name type="scientific">Marinomonas fungiae</name>
    <dbReference type="NCBI Taxonomy" id="1137284"/>
    <lineage>
        <taxon>Bacteria</taxon>
        <taxon>Pseudomonadati</taxon>
        <taxon>Pseudomonadota</taxon>
        <taxon>Gammaproteobacteria</taxon>
        <taxon>Oceanospirillales</taxon>
        <taxon>Oceanospirillaceae</taxon>
        <taxon>Marinomonas</taxon>
    </lineage>
</organism>
<dbReference type="RefSeq" id="WP_055461409.1">
    <property type="nucleotide sequence ID" value="NZ_CYHG01000001.1"/>
</dbReference>
<gene>
    <name evidence="1" type="ORF">Ga0061065_101276</name>
</gene>
<accession>A0A0K6IH90</accession>
<keyword evidence="2" id="KW-1185">Reference proteome</keyword>
<protein>
    <submittedName>
        <fullName evidence="1">Uncharacterized protein</fullName>
    </submittedName>
</protein>
<reference evidence="2" key="1">
    <citation type="submission" date="2015-08" db="EMBL/GenBank/DDBJ databases">
        <authorList>
            <person name="Varghese N."/>
        </authorList>
    </citation>
    <scope>NUCLEOTIDE SEQUENCE [LARGE SCALE GENOMIC DNA]</scope>
    <source>
        <strain evidence="2">JCM 18476</strain>
    </source>
</reference>
<dbReference type="OrthoDB" id="6104554at2"/>